<dbReference type="RefSeq" id="XP_046058468.1">
    <property type="nucleotide sequence ID" value="XM_046208070.1"/>
</dbReference>
<sequence>MVCSGGAESKSSLMDESSGWLFLLFLKVLFLVTPKEYKSLMEIPVSFSFFTASRYFVTSFESSKTDPSEESRSANGQSLLVRLDSLNVEASSWIVELVTDSCGTIGDDSAFNSVVSDSAREYEDGFFMSWPSMKKSRGLCAFS</sequence>
<gene>
    <name evidence="1" type="ORF">OGAPHI_006751</name>
</gene>
<comment type="caution">
    <text evidence="1">The sequence shown here is derived from an EMBL/GenBank/DDBJ whole genome shotgun (WGS) entry which is preliminary data.</text>
</comment>
<accession>A0A9P8NXP0</accession>
<dbReference type="OrthoDB" id="10342676at2759"/>
<dbReference type="AlphaFoldDB" id="A0A9P8NXP0"/>
<organism evidence="1 2">
    <name type="scientific">Ogataea philodendri</name>
    <dbReference type="NCBI Taxonomy" id="1378263"/>
    <lineage>
        <taxon>Eukaryota</taxon>
        <taxon>Fungi</taxon>
        <taxon>Dikarya</taxon>
        <taxon>Ascomycota</taxon>
        <taxon>Saccharomycotina</taxon>
        <taxon>Pichiomycetes</taxon>
        <taxon>Pichiales</taxon>
        <taxon>Pichiaceae</taxon>
        <taxon>Ogataea</taxon>
    </lineage>
</organism>
<protein>
    <submittedName>
        <fullName evidence="1">Uncharacterized protein</fullName>
    </submittedName>
</protein>
<reference evidence="1" key="1">
    <citation type="journal article" date="2021" name="Open Biol.">
        <title>Shared evolutionary footprints suggest mitochondrial oxidative damage underlies multiple complex I losses in fungi.</title>
        <authorList>
            <person name="Schikora-Tamarit M.A."/>
            <person name="Marcet-Houben M."/>
            <person name="Nosek J."/>
            <person name="Gabaldon T."/>
        </authorList>
    </citation>
    <scope>NUCLEOTIDE SEQUENCE</scope>
    <source>
        <strain evidence="1">CBS6075</strain>
    </source>
</reference>
<evidence type="ECO:0000313" key="1">
    <source>
        <dbReference type="EMBL" id="KAH3661344.1"/>
    </source>
</evidence>
<proteinExistence type="predicted"/>
<name>A0A9P8NXP0_9ASCO</name>
<evidence type="ECO:0000313" key="2">
    <source>
        <dbReference type="Proteomes" id="UP000769157"/>
    </source>
</evidence>
<dbReference type="Proteomes" id="UP000769157">
    <property type="component" value="Unassembled WGS sequence"/>
</dbReference>
<keyword evidence="2" id="KW-1185">Reference proteome</keyword>
<reference evidence="1" key="2">
    <citation type="submission" date="2021-01" db="EMBL/GenBank/DDBJ databases">
        <authorList>
            <person name="Schikora-Tamarit M.A."/>
        </authorList>
    </citation>
    <scope>NUCLEOTIDE SEQUENCE</scope>
    <source>
        <strain evidence="1">CBS6075</strain>
    </source>
</reference>
<dbReference type="EMBL" id="JAEUBE010000487">
    <property type="protein sequence ID" value="KAH3661344.1"/>
    <property type="molecule type" value="Genomic_DNA"/>
</dbReference>
<dbReference type="GeneID" id="70238715"/>